<comment type="caution">
    <text evidence="2">The sequence shown here is derived from an EMBL/GenBank/DDBJ whole genome shotgun (WGS) entry which is preliminary data.</text>
</comment>
<evidence type="ECO:0000259" key="1">
    <source>
        <dbReference type="Pfam" id="PF13477"/>
    </source>
</evidence>
<proteinExistence type="predicted"/>
<gene>
    <name evidence="2" type="ORF">EV670_2981</name>
</gene>
<dbReference type="Pfam" id="PF13477">
    <property type="entry name" value="Glyco_trans_4_2"/>
    <property type="match status" value="1"/>
</dbReference>
<reference evidence="2 3" key="1">
    <citation type="submission" date="2019-02" db="EMBL/GenBank/DDBJ databases">
        <title>Genomic Encyclopedia of Type Strains, Phase IV (KMG-IV): sequencing the most valuable type-strain genomes for metagenomic binning, comparative biology and taxonomic classification.</title>
        <authorList>
            <person name="Goeker M."/>
        </authorList>
    </citation>
    <scope>NUCLEOTIDE SEQUENCE [LARGE SCALE GENOMIC DNA]</scope>
    <source>
        <strain evidence="2 3">DSM 19570</strain>
    </source>
</reference>
<dbReference type="Pfam" id="PF13692">
    <property type="entry name" value="Glyco_trans_1_4"/>
    <property type="match status" value="1"/>
</dbReference>
<feature type="domain" description="Glycosyltransferase subfamily 4-like N-terminal" evidence="1">
    <location>
        <begin position="11"/>
        <end position="146"/>
    </location>
</feature>
<dbReference type="SUPFAM" id="SSF53756">
    <property type="entry name" value="UDP-Glycosyltransferase/glycogen phosphorylase"/>
    <property type="match status" value="1"/>
</dbReference>
<sequence>MGAVKPAATRRILFFADASSVHTRRWVQAMVERSFECFVATRLPAEIPGAADVIPLKPGSGGAGWFGAIPQVRTLARQLRPHWIHGHYVTSYGLWAAACDYPVPKLLTAWGSDILVTPREKGLRGSFMAGLVGWSLRQAQLITADSADVIEAIKGYGPSAPCHEILWGADTDRFRPSKAPRTGFELLSLRNWEPNYNIDLILRALAALRAVRPQADATLSLLGGGPDEGALRALAKQLGIEGAVRFTGRVDDVAMVAALQRATVSISVPSSDATSVAMLESMACGAPVVASDLPANRAWIDDSLRVPAGDADALCATLLRLHDDPALARVQGERNRQAVLQRGSRKAQMDRMAILYESLWLKAPPAPPAR</sequence>
<evidence type="ECO:0000313" key="2">
    <source>
        <dbReference type="EMBL" id="RZT95230.1"/>
    </source>
</evidence>
<dbReference type="OrthoDB" id="832722at2"/>
<protein>
    <submittedName>
        <fullName evidence="2">Glycosyltransferase involved in cell wall biosynthesis</fullName>
    </submittedName>
</protein>
<dbReference type="RefSeq" id="WP_130433465.1">
    <property type="nucleotide sequence ID" value="NZ_SHKP01000007.1"/>
</dbReference>
<dbReference type="Gene3D" id="3.40.50.2000">
    <property type="entry name" value="Glycogen Phosphorylase B"/>
    <property type="match status" value="2"/>
</dbReference>
<dbReference type="Proteomes" id="UP000293671">
    <property type="component" value="Unassembled WGS sequence"/>
</dbReference>
<organism evidence="2 3">
    <name type="scientific">Rivibacter subsaxonicus</name>
    <dbReference type="NCBI Taxonomy" id="457575"/>
    <lineage>
        <taxon>Bacteria</taxon>
        <taxon>Pseudomonadati</taxon>
        <taxon>Pseudomonadota</taxon>
        <taxon>Betaproteobacteria</taxon>
        <taxon>Burkholderiales</taxon>
        <taxon>Rivibacter</taxon>
    </lineage>
</organism>
<accession>A0A4Q7VGQ9</accession>
<dbReference type="PANTHER" id="PTHR12526">
    <property type="entry name" value="GLYCOSYLTRANSFERASE"/>
    <property type="match status" value="1"/>
</dbReference>
<dbReference type="PANTHER" id="PTHR12526:SF636">
    <property type="entry name" value="BLL3647 PROTEIN"/>
    <property type="match status" value="1"/>
</dbReference>
<keyword evidence="2" id="KW-0808">Transferase</keyword>
<dbReference type="InterPro" id="IPR028098">
    <property type="entry name" value="Glyco_trans_4-like_N"/>
</dbReference>
<keyword evidence="3" id="KW-1185">Reference proteome</keyword>
<dbReference type="GO" id="GO:0016757">
    <property type="term" value="F:glycosyltransferase activity"/>
    <property type="evidence" value="ECO:0007669"/>
    <property type="project" value="TreeGrafter"/>
</dbReference>
<name>A0A4Q7VGQ9_9BURK</name>
<evidence type="ECO:0000313" key="3">
    <source>
        <dbReference type="Proteomes" id="UP000293671"/>
    </source>
</evidence>
<dbReference type="AlphaFoldDB" id="A0A4Q7VGQ9"/>
<dbReference type="EMBL" id="SHKP01000007">
    <property type="protein sequence ID" value="RZT95230.1"/>
    <property type="molecule type" value="Genomic_DNA"/>
</dbReference>